<feature type="chain" id="PRO_5010287957" description="Bacterial Ig-like domain-containing protein" evidence="1">
    <location>
        <begin position="25"/>
        <end position="285"/>
    </location>
</feature>
<gene>
    <name evidence="2" type="ORF">BLX24_01235</name>
</gene>
<dbReference type="AlphaFoldDB" id="A0A1S2VRB7"/>
<accession>A0A1S2VRB7</accession>
<proteinExistence type="predicted"/>
<dbReference type="Proteomes" id="UP000181790">
    <property type="component" value="Unassembled WGS sequence"/>
</dbReference>
<name>A0A1S2VRB7_9BACT</name>
<keyword evidence="3" id="KW-1185">Reference proteome</keyword>
<dbReference type="RefSeq" id="WP_071501259.1">
    <property type="nucleotide sequence ID" value="NZ_MORL01000001.1"/>
</dbReference>
<organism evidence="2 3">
    <name type="scientific">Arsenicibacter rosenii</name>
    <dbReference type="NCBI Taxonomy" id="1750698"/>
    <lineage>
        <taxon>Bacteria</taxon>
        <taxon>Pseudomonadati</taxon>
        <taxon>Bacteroidota</taxon>
        <taxon>Cytophagia</taxon>
        <taxon>Cytophagales</taxon>
        <taxon>Spirosomataceae</taxon>
        <taxon>Arsenicibacter</taxon>
    </lineage>
</organism>
<feature type="signal peptide" evidence="1">
    <location>
        <begin position="1"/>
        <end position="24"/>
    </location>
</feature>
<sequence>MKKRTCLFSYLAGFMLLFALSAHAQLIFVPQSGAPATESCLNGFPMTRVGITPPPEGSTTINYIVSPISGTISSSVNMVIYVDADATDDLYDGAFYLPNISGPDFGTVTLTMPEGTRAFSFKGFNLFNASNVTIEVTSTDGTSSVGPMPVSAPGSGARGYYGFYTADPSTTIRQVSITAKGLLGIGQLRIYQGEYISPSQAAFAGPLQASIPTVCAGQPVSLNATGTGNSFVITGPDNYVFSTVYRSIGTHSFRATGITQPGQYTLKSSLGCTQSVNTITLTNCP</sequence>
<evidence type="ECO:0008006" key="4">
    <source>
        <dbReference type="Google" id="ProtNLM"/>
    </source>
</evidence>
<evidence type="ECO:0000313" key="3">
    <source>
        <dbReference type="Proteomes" id="UP000181790"/>
    </source>
</evidence>
<reference evidence="2 3" key="1">
    <citation type="submission" date="2016-10" db="EMBL/GenBank/DDBJ databases">
        <title>Arsenicibacter rosenii gen. nov., sp. nov., an efficient arsenic-methylating bacterium isolated from an arsenic-contaminated paddy soil.</title>
        <authorList>
            <person name="Huang K."/>
        </authorList>
    </citation>
    <scope>NUCLEOTIDE SEQUENCE [LARGE SCALE GENOMIC DNA]</scope>
    <source>
        <strain evidence="2 3">SM-1</strain>
    </source>
</reference>
<keyword evidence="1" id="KW-0732">Signal</keyword>
<protein>
    <recommendedName>
        <fullName evidence="4">Bacterial Ig-like domain-containing protein</fullName>
    </recommendedName>
</protein>
<evidence type="ECO:0000256" key="1">
    <source>
        <dbReference type="SAM" id="SignalP"/>
    </source>
</evidence>
<dbReference type="EMBL" id="MORL01000001">
    <property type="protein sequence ID" value="OIN60755.1"/>
    <property type="molecule type" value="Genomic_DNA"/>
</dbReference>
<dbReference type="OrthoDB" id="904877at2"/>
<comment type="caution">
    <text evidence="2">The sequence shown here is derived from an EMBL/GenBank/DDBJ whole genome shotgun (WGS) entry which is preliminary data.</text>
</comment>
<evidence type="ECO:0000313" key="2">
    <source>
        <dbReference type="EMBL" id="OIN60755.1"/>
    </source>
</evidence>